<proteinExistence type="predicted"/>
<reference evidence="1" key="1">
    <citation type="submission" date="2014-09" db="EMBL/GenBank/DDBJ databases">
        <authorList>
            <person name="Magalhaes I.L.F."/>
            <person name="Oliveira U."/>
            <person name="Santos F.R."/>
            <person name="Vidigal T.H.D.A."/>
            <person name="Brescovit A.D."/>
            <person name="Santos A.J."/>
        </authorList>
    </citation>
    <scope>NUCLEOTIDE SEQUENCE</scope>
    <source>
        <tissue evidence="1">Shoot tissue taken approximately 20 cm above the soil surface</tissue>
    </source>
</reference>
<evidence type="ECO:0000313" key="1">
    <source>
        <dbReference type="EMBL" id="JAD51400.1"/>
    </source>
</evidence>
<organism evidence="1">
    <name type="scientific">Arundo donax</name>
    <name type="common">Giant reed</name>
    <name type="synonym">Donax arundinaceus</name>
    <dbReference type="NCBI Taxonomy" id="35708"/>
    <lineage>
        <taxon>Eukaryota</taxon>
        <taxon>Viridiplantae</taxon>
        <taxon>Streptophyta</taxon>
        <taxon>Embryophyta</taxon>
        <taxon>Tracheophyta</taxon>
        <taxon>Spermatophyta</taxon>
        <taxon>Magnoliopsida</taxon>
        <taxon>Liliopsida</taxon>
        <taxon>Poales</taxon>
        <taxon>Poaceae</taxon>
        <taxon>PACMAD clade</taxon>
        <taxon>Arundinoideae</taxon>
        <taxon>Arundineae</taxon>
        <taxon>Arundo</taxon>
    </lineage>
</organism>
<protein>
    <submittedName>
        <fullName evidence="1">Uncharacterized protein</fullName>
    </submittedName>
</protein>
<dbReference type="AlphaFoldDB" id="A0A0A9AR52"/>
<name>A0A0A9AR52_ARUDO</name>
<reference evidence="1" key="2">
    <citation type="journal article" date="2015" name="Data Brief">
        <title>Shoot transcriptome of the giant reed, Arundo donax.</title>
        <authorList>
            <person name="Barrero R.A."/>
            <person name="Guerrero F.D."/>
            <person name="Moolhuijzen P."/>
            <person name="Goolsby J.A."/>
            <person name="Tidwell J."/>
            <person name="Bellgard S.E."/>
            <person name="Bellgard M.I."/>
        </authorList>
    </citation>
    <scope>NUCLEOTIDE SEQUENCE</scope>
    <source>
        <tissue evidence="1">Shoot tissue taken approximately 20 cm above the soil surface</tissue>
    </source>
</reference>
<accession>A0A0A9AR52</accession>
<dbReference type="EMBL" id="GBRH01246495">
    <property type="protein sequence ID" value="JAD51400.1"/>
    <property type="molecule type" value="Transcribed_RNA"/>
</dbReference>
<sequence>MLINTAKKPCRFLHPPFDGAEVATRAHNSPDSRHDVLAARGRTPDVLRHRGGRR</sequence>